<dbReference type="EMBL" id="CADEPI010000223">
    <property type="protein sequence ID" value="CAB3381066.1"/>
    <property type="molecule type" value="Genomic_DNA"/>
</dbReference>
<comment type="caution">
    <text evidence="2">The sequence shown here is derived from an EMBL/GenBank/DDBJ whole genome shotgun (WGS) entry which is preliminary data.</text>
</comment>
<gene>
    <name evidence="2" type="ORF">CLODIP_2_CD01422</name>
</gene>
<dbReference type="AlphaFoldDB" id="A0A8S1DM16"/>
<organism evidence="2 3">
    <name type="scientific">Cloeon dipterum</name>
    <dbReference type="NCBI Taxonomy" id="197152"/>
    <lineage>
        <taxon>Eukaryota</taxon>
        <taxon>Metazoa</taxon>
        <taxon>Ecdysozoa</taxon>
        <taxon>Arthropoda</taxon>
        <taxon>Hexapoda</taxon>
        <taxon>Insecta</taxon>
        <taxon>Pterygota</taxon>
        <taxon>Palaeoptera</taxon>
        <taxon>Ephemeroptera</taxon>
        <taxon>Pisciforma</taxon>
        <taxon>Baetidae</taxon>
        <taxon>Cloeon</taxon>
    </lineage>
</organism>
<dbReference type="Proteomes" id="UP000494165">
    <property type="component" value="Unassembled WGS sequence"/>
</dbReference>
<reference evidence="2 3" key="1">
    <citation type="submission" date="2020-04" db="EMBL/GenBank/DDBJ databases">
        <authorList>
            <person name="Alioto T."/>
            <person name="Alioto T."/>
            <person name="Gomez Garrido J."/>
        </authorList>
    </citation>
    <scope>NUCLEOTIDE SEQUENCE [LARGE SCALE GENOMIC DNA]</scope>
</reference>
<evidence type="ECO:0000313" key="3">
    <source>
        <dbReference type="Proteomes" id="UP000494165"/>
    </source>
</evidence>
<protein>
    <recommendedName>
        <fullName evidence="1">C2H2-type domain-containing protein</fullName>
    </recommendedName>
</protein>
<evidence type="ECO:0000313" key="2">
    <source>
        <dbReference type="EMBL" id="CAB3381066.1"/>
    </source>
</evidence>
<proteinExistence type="predicted"/>
<dbReference type="PROSITE" id="PS00028">
    <property type="entry name" value="ZINC_FINGER_C2H2_1"/>
    <property type="match status" value="1"/>
</dbReference>
<accession>A0A8S1DM16</accession>
<evidence type="ECO:0000259" key="1">
    <source>
        <dbReference type="PROSITE" id="PS00028"/>
    </source>
</evidence>
<keyword evidence="3" id="KW-1185">Reference proteome</keyword>
<feature type="domain" description="C2H2-type" evidence="1">
    <location>
        <begin position="104"/>
        <end position="126"/>
    </location>
</feature>
<dbReference type="InterPro" id="IPR013087">
    <property type="entry name" value="Znf_C2H2_type"/>
</dbReference>
<sequence length="229" mass="25937">MFHQYPITECFFCGKPALGKQNGKIVEKINAKTSTIITAALCISCSHRDELKFTMADLSEISKVPLEKLKNYACIANPLRAFPENIPDSKIKEIVIGISDRYQCQVCWEFIELSKRVEDHNTERRHPLEIPIFWCNSGCGLSYRISSRESHKAECGILCPVKYCKKKFAVDTGHFVHVHPCVTCPINGCATAFQNKRNELGEAESGINELLMHIMTTHVWEIKKFAETG</sequence>
<name>A0A8S1DM16_9INSE</name>